<dbReference type="EMBL" id="CM000832">
    <property type="protein sequence ID" value="EET06842.1"/>
    <property type="molecule type" value="Genomic_DNA"/>
</dbReference>
<dbReference type="InterPro" id="IPR013785">
    <property type="entry name" value="Aldolase_TIM"/>
</dbReference>
<protein>
    <submittedName>
        <fullName evidence="3">Tagatose 6-phosphate kinase</fullName>
        <ecNumber evidence="3">2.7.1.144</ecNumber>
    </submittedName>
</protein>
<sequence>MRGVSARAEPPRSGDHVRWLREIFEANRAGRASGIYSVCSAHRLVLEAAFEAARADESPLLVEATCNQVNHHGGYTGMTPADFRRDVDALARAAGFPARALILGGDHLGPNPWRHLAARDAMREARAMVAAYVAAGFTKIHLDASMACADDAAPLSDATIAERAAQLCAAAEEAAEAAGALPVYVIGTEVPTPGGEVSAQAGGSAADTASGAAQAAARKAAVGAAHGMAHEHGGAANPPADDARGAAAGHRGAFPQIEVTRADSVSATLAAHRDAFARHGLQHAWSRVIALVAQPGVDFDDRRVLDYDPARAAALGASILRVPSLVFEAHSTDYQTESALAALVRDHFAILKVGPALTFALREALFALTYIEDALFDDASERSQLRDVIDAAMRERPEYWAPYYRGDALAQRIARQFSYSDRIRYYWLQPAVAAALERLFVNLARRAPPETLVAQWLPDVYAACRRGELAREPLAWVRHRIREVISRYARACAMQHNA</sequence>
<comment type="pathway">
    <text evidence="1">Carbohydrate metabolism.</text>
</comment>
<gene>
    <name evidence="3" type="ORF">BURPS1710A_1164</name>
</gene>
<dbReference type="PANTHER" id="PTHR32502:SF2">
    <property type="entry name" value="D-TAGATOSE-1,6-BISPHOSPHATE ALDOLASE SUBUNIT KBAZ"/>
    <property type="match status" value="1"/>
</dbReference>
<dbReference type="Gene3D" id="3.20.20.70">
    <property type="entry name" value="Aldolase class I"/>
    <property type="match status" value="1"/>
</dbReference>
<dbReference type="SUPFAM" id="SSF51569">
    <property type="entry name" value="Aldolase"/>
    <property type="match status" value="2"/>
</dbReference>
<evidence type="ECO:0000256" key="1">
    <source>
        <dbReference type="ARBA" id="ARBA00005007"/>
    </source>
</evidence>
<evidence type="ECO:0000256" key="2">
    <source>
        <dbReference type="SAM" id="MobiDB-lite"/>
    </source>
</evidence>
<dbReference type="GO" id="GO:0005886">
    <property type="term" value="C:plasma membrane"/>
    <property type="evidence" value="ECO:0007669"/>
    <property type="project" value="TreeGrafter"/>
</dbReference>
<name>A0A0E1WBD1_BURPE</name>
<dbReference type="EC" id="2.7.1.144" evidence="3"/>
<feature type="region of interest" description="Disordered" evidence="2">
    <location>
        <begin position="223"/>
        <end position="248"/>
    </location>
</feature>
<dbReference type="GO" id="GO:0009401">
    <property type="term" value="P:phosphoenolpyruvate-dependent sugar phosphotransferase system"/>
    <property type="evidence" value="ECO:0007669"/>
    <property type="project" value="TreeGrafter"/>
</dbReference>
<dbReference type="RefSeq" id="WP_004526235.1">
    <property type="nucleotide sequence ID" value="NZ_CM000832.1"/>
</dbReference>
<accession>A0A0E1WBD1</accession>
<dbReference type="GO" id="GO:0009024">
    <property type="term" value="F:tagatose-6-phosphate kinase activity"/>
    <property type="evidence" value="ECO:0007669"/>
    <property type="project" value="UniProtKB-EC"/>
</dbReference>
<evidence type="ECO:0000313" key="3">
    <source>
        <dbReference type="EMBL" id="EET06842.1"/>
    </source>
</evidence>
<dbReference type="AlphaFoldDB" id="A0A0E1WBD1"/>
<dbReference type="GO" id="GO:0005975">
    <property type="term" value="P:carbohydrate metabolic process"/>
    <property type="evidence" value="ECO:0007669"/>
    <property type="project" value="InterPro"/>
</dbReference>
<organism evidence="3">
    <name type="scientific">Burkholderia pseudomallei 1710a</name>
    <dbReference type="NCBI Taxonomy" id="320371"/>
    <lineage>
        <taxon>Bacteria</taxon>
        <taxon>Pseudomonadati</taxon>
        <taxon>Pseudomonadota</taxon>
        <taxon>Betaproteobacteria</taxon>
        <taxon>Burkholderiales</taxon>
        <taxon>Burkholderiaceae</taxon>
        <taxon>Burkholderia</taxon>
        <taxon>pseudomallei group</taxon>
    </lineage>
</organism>
<dbReference type="Pfam" id="PF08013">
    <property type="entry name" value="GatZ_KbaZ-like"/>
    <property type="match status" value="2"/>
</dbReference>
<keyword evidence="3" id="KW-0418">Kinase</keyword>
<proteinExistence type="predicted"/>
<feature type="compositionally biased region" description="Low complexity" evidence="2">
    <location>
        <begin position="234"/>
        <end position="248"/>
    </location>
</feature>
<dbReference type="Proteomes" id="UP000001812">
    <property type="component" value="Chromosome I"/>
</dbReference>
<dbReference type="PANTHER" id="PTHR32502">
    <property type="entry name" value="N-ACETYLGALACTOSAMINE PERMEASE II COMPONENT-RELATED"/>
    <property type="match status" value="1"/>
</dbReference>
<reference evidence="3" key="1">
    <citation type="submission" date="2009-05" db="EMBL/GenBank/DDBJ databases">
        <authorList>
            <person name="Harkins D.M."/>
            <person name="DeShazer D."/>
            <person name="Woods D.E."/>
            <person name="Brinkac L.M."/>
            <person name="Brown K.A."/>
            <person name="Hung G.C."/>
            <person name="Tuanyok A."/>
            <person name="Zhang B."/>
            <person name="Nierman W.C."/>
        </authorList>
    </citation>
    <scope>NUCLEOTIDE SEQUENCE [LARGE SCALE GENOMIC DNA]</scope>
    <source>
        <strain evidence="3">1710a</strain>
    </source>
</reference>
<dbReference type="InterPro" id="IPR050303">
    <property type="entry name" value="GatZ_KbaZ_carbometab"/>
</dbReference>
<dbReference type="HOGENOM" id="CLU_053334_0_0_4"/>
<dbReference type="Gene3D" id="1.10.400.20">
    <property type="entry name" value="putative tagatose 6-phosphate kinase domain like"/>
    <property type="match status" value="1"/>
</dbReference>
<dbReference type="InterPro" id="IPR012062">
    <property type="entry name" value="GatZ/KbaZ-like"/>
</dbReference>
<keyword evidence="3" id="KW-0808">Transferase</keyword>